<dbReference type="GO" id="GO:0017095">
    <property type="term" value="F:heparan sulfate 6-sulfotransferase activity"/>
    <property type="evidence" value="ECO:0007669"/>
    <property type="project" value="TreeGrafter"/>
</dbReference>
<proteinExistence type="predicted"/>
<keyword evidence="2" id="KW-0808">Transferase</keyword>
<keyword evidence="5" id="KW-0472">Membrane</keyword>
<comment type="subcellular location">
    <subcellularLocation>
        <location evidence="1">Membrane</location>
        <topology evidence="1">Single-pass membrane protein</topology>
    </subcellularLocation>
</comment>
<keyword evidence="4" id="KW-1133">Transmembrane helix</keyword>
<sequence length="295" mass="34399">MAALMLALLLPVHGYWREQHIEMRSEDIELKFLPSKQEVRLVHIPKTSGTALHQDATKLGKPMANTETCAYDPVEHCEDCDKWLATMIREPRSHVLSMFFHCTYSHQKVPRLYTRNDTSLSDARRKSLDYKAFDMWLEFFNSDWKLENGYYDCYHPRNMQSRYLTCADNRWKFSHGVGSMDMLKPDLEAAKETLNNMFYFGIKEEYETSLCMYVYQSTGQFPEACECGFEGKQLRTTEVSHSIPPHSVDDLNAKQIEQIDALTEVDVQLYDYATDLFWKRVAFAEARSGKKISQC</sequence>
<name>A0A7S4DR64_9EUKA</name>
<dbReference type="EMBL" id="HBIV01023424">
    <property type="protein sequence ID" value="CAE0665231.1"/>
    <property type="molecule type" value="Transcribed_RNA"/>
</dbReference>
<dbReference type="Gene3D" id="3.40.50.300">
    <property type="entry name" value="P-loop containing nucleotide triphosphate hydrolases"/>
    <property type="match status" value="1"/>
</dbReference>
<evidence type="ECO:0000256" key="5">
    <source>
        <dbReference type="ARBA" id="ARBA00023136"/>
    </source>
</evidence>
<dbReference type="InterPro" id="IPR010635">
    <property type="entry name" value="Heparan_SO4-6-sulfoTrfase"/>
</dbReference>
<dbReference type="PANTHER" id="PTHR12812:SF0">
    <property type="entry name" value="HEPARAN-SULFATE 6-O-SULFOTRANSFERASE"/>
    <property type="match status" value="1"/>
</dbReference>
<protein>
    <submittedName>
        <fullName evidence="7">Uncharacterized protein</fullName>
    </submittedName>
</protein>
<dbReference type="AlphaFoldDB" id="A0A7S4DR64"/>
<organism evidence="7">
    <name type="scientific">Lotharella globosa</name>
    <dbReference type="NCBI Taxonomy" id="91324"/>
    <lineage>
        <taxon>Eukaryota</taxon>
        <taxon>Sar</taxon>
        <taxon>Rhizaria</taxon>
        <taxon>Cercozoa</taxon>
        <taxon>Chlorarachniophyceae</taxon>
        <taxon>Lotharella</taxon>
    </lineage>
</organism>
<evidence type="ECO:0000256" key="4">
    <source>
        <dbReference type="ARBA" id="ARBA00022989"/>
    </source>
</evidence>
<evidence type="ECO:0000256" key="2">
    <source>
        <dbReference type="ARBA" id="ARBA00022679"/>
    </source>
</evidence>
<keyword evidence="6" id="KW-0325">Glycoprotein</keyword>
<evidence type="ECO:0000313" key="7">
    <source>
        <dbReference type="EMBL" id="CAE0665231.1"/>
    </source>
</evidence>
<evidence type="ECO:0000256" key="3">
    <source>
        <dbReference type="ARBA" id="ARBA00022692"/>
    </source>
</evidence>
<accession>A0A7S4DR64</accession>
<gene>
    <name evidence="7" type="ORF">LGLO00237_LOCUS16836</name>
</gene>
<dbReference type="GO" id="GO:0016020">
    <property type="term" value="C:membrane"/>
    <property type="evidence" value="ECO:0007669"/>
    <property type="project" value="UniProtKB-SubCell"/>
</dbReference>
<dbReference type="InterPro" id="IPR027417">
    <property type="entry name" value="P-loop_NTPase"/>
</dbReference>
<keyword evidence="3" id="KW-0812">Transmembrane</keyword>
<evidence type="ECO:0000256" key="1">
    <source>
        <dbReference type="ARBA" id="ARBA00004167"/>
    </source>
</evidence>
<evidence type="ECO:0000256" key="6">
    <source>
        <dbReference type="ARBA" id="ARBA00023180"/>
    </source>
</evidence>
<dbReference type="PANTHER" id="PTHR12812">
    <property type="entry name" value="HEPARAN SULFATE 6-O-SULFOTRANSFERASE 3"/>
    <property type="match status" value="1"/>
</dbReference>
<reference evidence="7" key="1">
    <citation type="submission" date="2021-01" db="EMBL/GenBank/DDBJ databases">
        <authorList>
            <person name="Corre E."/>
            <person name="Pelletier E."/>
            <person name="Niang G."/>
            <person name="Scheremetjew M."/>
            <person name="Finn R."/>
            <person name="Kale V."/>
            <person name="Holt S."/>
            <person name="Cochrane G."/>
            <person name="Meng A."/>
            <person name="Brown T."/>
            <person name="Cohen L."/>
        </authorList>
    </citation>
    <scope>NUCLEOTIDE SEQUENCE</scope>
    <source>
        <strain evidence="7">CCCM811</strain>
    </source>
</reference>